<organism evidence="3 4">
    <name type="scientific">Pyrenophora seminiperda CCB06</name>
    <dbReference type="NCBI Taxonomy" id="1302712"/>
    <lineage>
        <taxon>Eukaryota</taxon>
        <taxon>Fungi</taxon>
        <taxon>Dikarya</taxon>
        <taxon>Ascomycota</taxon>
        <taxon>Pezizomycotina</taxon>
        <taxon>Dothideomycetes</taxon>
        <taxon>Pleosporomycetidae</taxon>
        <taxon>Pleosporales</taxon>
        <taxon>Pleosporineae</taxon>
        <taxon>Pleosporaceae</taxon>
        <taxon>Pyrenophora</taxon>
    </lineage>
</organism>
<proteinExistence type="predicted"/>
<feature type="compositionally biased region" description="Low complexity" evidence="2">
    <location>
        <begin position="283"/>
        <end position="312"/>
    </location>
</feature>
<sequence>MSQDTPDHPSSCASCSDEIAALKSRMNELEHNNANLAERAASAETSLGGATVCMADANKYAAECEAKMKAATARAQARYTEKLHANNESRNLQKQVDQQKFDLHDYHVKTDNYFNTLKVQIKKLEAEKNEAGKSALEVQTELESLRNKLTAALEENQRQKAEWNNSKEQIKAVVMKMSSDLNAERAKVAASDEDIAARIDASKNEATREATVKYQSEVKDMEARFEARLAEVMHKSQEDLKVAAADSLSKEQRMLDCNGKLKQQLDDARKQLGLRSRQLQAALQSLQSMRDNQQNLPGSQQGQQSSPQQAPNTNKRRRVDSIG</sequence>
<evidence type="ECO:0000313" key="3">
    <source>
        <dbReference type="EMBL" id="RMZ70450.1"/>
    </source>
</evidence>
<accession>A0A3M7M7U9</accession>
<protein>
    <submittedName>
        <fullName evidence="3">Uncharacterized protein</fullName>
    </submittedName>
</protein>
<keyword evidence="1" id="KW-0175">Coiled coil</keyword>
<feature type="coiled-coil region" evidence="1">
    <location>
        <begin position="114"/>
        <end position="173"/>
    </location>
</feature>
<dbReference type="OrthoDB" id="3694330at2759"/>
<dbReference type="Proteomes" id="UP000265663">
    <property type="component" value="Unassembled WGS sequence"/>
</dbReference>
<feature type="region of interest" description="Disordered" evidence="2">
    <location>
        <begin position="283"/>
        <end position="323"/>
    </location>
</feature>
<reference evidence="3 4" key="1">
    <citation type="journal article" date="2014" name="PLoS ONE">
        <title>De novo Genome Assembly of the Fungal Plant Pathogen Pyrenophora semeniperda.</title>
        <authorList>
            <person name="Soliai M.M."/>
            <person name="Meyer S.E."/>
            <person name="Udall J.A."/>
            <person name="Elzinga D.E."/>
            <person name="Hermansen R.A."/>
            <person name="Bodily P.M."/>
            <person name="Hart A.A."/>
            <person name="Coleman C.E."/>
        </authorList>
    </citation>
    <scope>NUCLEOTIDE SEQUENCE [LARGE SCALE GENOMIC DNA]</scope>
    <source>
        <strain evidence="3 4">CCB06</strain>
        <tissue evidence="3">Mycelium</tissue>
    </source>
</reference>
<evidence type="ECO:0000256" key="1">
    <source>
        <dbReference type="SAM" id="Coils"/>
    </source>
</evidence>
<evidence type="ECO:0000313" key="4">
    <source>
        <dbReference type="Proteomes" id="UP000265663"/>
    </source>
</evidence>
<evidence type="ECO:0000256" key="2">
    <source>
        <dbReference type="SAM" id="MobiDB-lite"/>
    </source>
</evidence>
<name>A0A3M7M7U9_9PLEO</name>
<feature type="coiled-coil region" evidence="1">
    <location>
        <begin position="12"/>
        <end position="46"/>
    </location>
</feature>
<dbReference type="EMBL" id="KE747824">
    <property type="protein sequence ID" value="RMZ70450.1"/>
    <property type="molecule type" value="Genomic_DNA"/>
</dbReference>
<keyword evidence="4" id="KW-1185">Reference proteome</keyword>
<dbReference type="AlphaFoldDB" id="A0A3M7M7U9"/>
<gene>
    <name evidence="3" type="ORF">GMOD_00000541</name>
</gene>
<feature type="compositionally biased region" description="Basic residues" evidence="2">
    <location>
        <begin position="314"/>
        <end position="323"/>
    </location>
</feature>